<dbReference type="InterPro" id="IPR007763">
    <property type="entry name" value="NDUFA12"/>
</dbReference>
<evidence type="ECO:0000313" key="5">
    <source>
        <dbReference type="Proteomes" id="UP000326939"/>
    </source>
</evidence>
<dbReference type="EMBL" id="VDCV01000001">
    <property type="protein sequence ID" value="KAB5573610.1"/>
    <property type="molecule type" value="Genomic_DNA"/>
</dbReference>
<feature type="region of interest" description="Disordered" evidence="3">
    <location>
        <begin position="97"/>
        <end position="122"/>
    </location>
</feature>
<name>A0A5N5P1G4_9ROSI</name>
<evidence type="ECO:0000313" key="4">
    <source>
        <dbReference type="EMBL" id="KAB5573610.1"/>
    </source>
</evidence>
<dbReference type="AlphaFoldDB" id="A0A5N5P1G4"/>
<keyword evidence="2" id="KW-0679">Respiratory chain</keyword>
<protein>
    <recommendedName>
        <fullName evidence="2">NADH dehydrogenase [ubiquinone] 1 alpha subcomplex subunit 12</fullName>
    </recommendedName>
</protein>
<feature type="compositionally biased region" description="Basic and acidic residues" evidence="3">
    <location>
        <begin position="97"/>
        <end position="107"/>
    </location>
</feature>
<evidence type="ECO:0000256" key="3">
    <source>
        <dbReference type="SAM" id="MobiDB-lite"/>
    </source>
</evidence>
<evidence type="ECO:0000256" key="2">
    <source>
        <dbReference type="RuleBase" id="RU363103"/>
    </source>
</evidence>
<dbReference type="GO" id="GO:0005743">
    <property type="term" value="C:mitochondrial inner membrane"/>
    <property type="evidence" value="ECO:0007669"/>
    <property type="project" value="UniProtKB-SubCell"/>
</dbReference>
<keyword evidence="2" id="KW-0496">Mitochondrion</keyword>
<keyword evidence="2" id="KW-0999">Mitochondrion inner membrane</keyword>
<comment type="similarity">
    <text evidence="1 2">Belongs to the complex I NDUFA12 subunit family.</text>
</comment>
<dbReference type="Pfam" id="PF05071">
    <property type="entry name" value="NDUFA12"/>
    <property type="match status" value="1"/>
</dbReference>
<dbReference type="PANTHER" id="PTHR12910:SF1">
    <property type="entry name" value="NADH DEHYDROGENASE [UBIQUINONE] 1 ALPHA SUBCOMPLEX SUBUNIT 12"/>
    <property type="match status" value="1"/>
</dbReference>
<gene>
    <name evidence="4" type="ORF">DKX38_000804</name>
</gene>
<comment type="subcellular location">
    <subcellularLocation>
        <location evidence="2">Mitochondrion inner membrane</location>
        <topology evidence="2">Peripheral membrane protein</topology>
        <orientation evidence="2">Matrix side</orientation>
    </subcellularLocation>
</comment>
<proteinExistence type="inferred from homology"/>
<keyword evidence="5" id="KW-1185">Reference proteome</keyword>
<reference evidence="5" key="1">
    <citation type="journal article" date="2019" name="Gigascience">
        <title>De novo genome assembly of the endangered Acer yangbiense, a plant species with extremely small populations endemic to Yunnan Province, China.</title>
        <authorList>
            <person name="Yang J."/>
            <person name="Wariss H.M."/>
            <person name="Tao L."/>
            <person name="Zhang R."/>
            <person name="Yun Q."/>
            <person name="Hollingsworth P."/>
            <person name="Dao Z."/>
            <person name="Luo G."/>
            <person name="Guo H."/>
            <person name="Ma Y."/>
            <person name="Sun W."/>
        </authorList>
    </citation>
    <scope>NUCLEOTIDE SEQUENCE [LARGE SCALE GENOMIC DNA]</scope>
    <source>
        <strain evidence="5">cv. br00</strain>
    </source>
</reference>
<dbReference type="PANTHER" id="PTHR12910">
    <property type="entry name" value="NADH-UBIQUINONE OXIDOREDUCTASE SUBUNIT B17.2"/>
    <property type="match status" value="1"/>
</dbReference>
<keyword evidence="2" id="KW-0813">Transport</keyword>
<comment type="function">
    <text evidence="2">Accessory subunit of the mitochondrial membrane respiratory chain NADH dehydrogenase (Complex I), that is believed not to be involved in catalysis. Complex I functions in the transfer of electrons from NADH to the respiratory chain. The immediate electron acceptor for the enzyme is believed to be ubiquinone.</text>
</comment>
<keyword evidence="2" id="KW-0472">Membrane</keyword>
<dbReference type="GO" id="GO:0045271">
    <property type="term" value="C:respiratory chain complex I"/>
    <property type="evidence" value="ECO:0007669"/>
    <property type="project" value="InterPro"/>
</dbReference>
<sequence>MSKLLARIAGYLSNRTLVGVDKLGNRYYTKTEQIDGIMKEKRCVIFKGEEDPTSISVEWICWLNGQRRRAPTPEEQMELEARRELVKQNVALLKQEEEERRAKEGSSHKAKSTGKTGGPDLKSFIHQFPAEGNKLEEESDAVDRGRGSFNQLCALLGSARRYGAPTLHPCMDEWICDGLELTTLFTVLFNCVKNQPDLVQPSSLGHGNHQHEMDHILMVTHIGNHFLHHYDPCFPIGFPVTRLVNFTDDSVEQITYTANYFVGNFEIFGRWG</sequence>
<evidence type="ECO:0000256" key="1">
    <source>
        <dbReference type="ARBA" id="ARBA00007355"/>
    </source>
</evidence>
<dbReference type="GO" id="GO:0006979">
    <property type="term" value="P:response to oxidative stress"/>
    <property type="evidence" value="ECO:0007669"/>
    <property type="project" value="TreeGrafter"/>
</dbReference>
<keyword evidence="2" id="KW-0249">Electron transport</keyword>
<dbReference type="Proteomes" id="UP000326939">
    <property type="component" value="Chromosome 1"/>
</dbReference>
<accession>A0A5N5P1G4</accession>
<comment type="caution">
    <text evidence="4">The sequence shown here is derived from an EMBL/GenBank/DDBJ whole genome shotgun (WGS) entry which is preliminary data.</text>
</comment>
<organism evidence="4 5">
    <name type="scientific">Salix brachista</name>
    <dbReference type="NCBI Taxonomy" id="2182728"/>
    <lineage>
        <taxon>Eukaryota</taxon>
        <taxon>Viridiplantae</taxon>
        <taxon>Streptophyta</taxon>
        <taxon>Embryophyta</taxon>
        <taxon>Tracheophyta</taxon>
        <taxon>Spermatophyta</taxon>
        <taxon>Magnoliopsida</taxon>
        <taxon>eudicotyledons</taxon>
        <taxon>Gunneridae</taxon>
        <taxon>Pentapetalae</taxon>
        <taxon>rosids</taxon>
        <taxon>fabids</taxon>
        <taxon>Malpighiales</taxon>
        <taxon>Salicaceae</taxon>
        <taxon>Saliceae</taxon>
        <taxon>Salix</taxon>
    </lineage>
</organism>